<name>A0ABU1DHU3_9HYPH</name>
<gene>
    <name evidence="2" type="ORF">IHQ68_13745</name>
</gene>
<evidence type="ECO:0000313" key="3">
    <source>
        <dbReference type="Proteomes" id="UP001181622"/>
    </source>
</evidence>
<dbReference type="RefSeq" id="WP_309392763.1">
    <property type="nucleotide sequence ID" value="NZ_JADBEO010000030.1"/>
</dbReference>
<reference evidence="2" key="1">
    <citation type="submission" date="2020-10" db="EMBL/GenBank/DDBJ databases">
        <authorList>
            <person name="Abbas A."/>
            <person name="Razzaq R."/>
            <person name="Waqas M."/>
            <person name="Abbas N."/>
            <person name="Nielsen T.K."/>
            <person name="Hansen L.H."/>
            <person name="Hussain S."/>
            <person name="Shahid M."/>
        </authorList>
    </citation>
    <scope>NUCLEOTIDE SEQUENCE</scope>
    <source>
        <strain evidence="2">S14</strain>
    </source>
</reference>
<protein>
    <recommendedName>
        <fullName evidence="4">Twin-arginine translocation signal domain-containing protein</fullName>
    </recommendedName>
</protein>
<evidence type="ECO:0000313" key="2">
    <source>
        <dbReference type="EMBL" id="MDR4307681.1"/>
    </source>
</evidence>
<keyword evidence="3" id="KW-1185">Reference proteome</keyword>
<accession>A0ABU1DHU3</accession>
<dbReference type="Proteomes" id="UP001181622">
    <property type="component" value="Unassembled WGS sequence"/>
</dbReference>
<keyword evidence="1" id="KW-0732">Signal</keyword>
<feature type="chain" id="PRO_5047532926" description="Twin-arginine translocation signal domain-containing protein" evidence="1">
    <location>
        <begin position="34"/>
        <end position="224"/>
    </location>
</feature>
<dbReference type="InterPro" id="IPR006311">
    <property type="entry name" value="TAT_signal"/>
</dbReference>
<feature type="signal peptide" evidence="1">
    <location>
        <begin position="1"/>
        <end position="33"/>
    </location>
</feature>
<proteinExistence type="predicted"/>
<dbReference type="PROSITE" id="PS51318">
    <property type="entry name" value="TAT"/>
    <property type="match status" value="1"/>
</dbReference>
<evidence type="ECO:0008006" key="4">
    <source>
        <dbReference type="Google" id="ProtNLM"/>
    </source>
</evidence>
<evidence type="ECO:0000256" key="1">
    <source>
        <dbReference type="SAM" id="SignalP"/>
    </source>
</evidence>
<comment type="caution">
    <text evidence="2">The sequence shown here is derived from an EMBL/GenBank/DDBJ whole genome shotgun (WGS) entry which is preliminary data.</text>
</comment>
<organism evidence="2 3">
    <name type="scientific">Chelatococcus sambhunathii</name>
    <dbReference type="NCBI Taxonomy" id="363953"/>
    <lineage>
        <taxon>Bacteria</taxon>
        <taxon>Pseudomonadati</taxon>
        <taxon>Pseudomonadota</taxon>
        <taxon>Alphaproteobacteria</taxon>
        <taxon>Hyphomicrobiales</taxon>
        <taxon>Chelatococcaceae</taxon>
        <taxon>Chelatococcus</taxon>
    </lineage>
</organism>
<dbReference type="EMBL" id="JADBEO010000030">
    <property type="protein sequence ID" value="MDR4307681.1"/>
    <property type="molecule type" value="Genomic_DNA"/>
</dbReference>
<sequence length="224" mass="23989">MSGKLSRRGFLAATAPVAAVTAGLVALPTVAQASPAFAAFALRFDEAEAAYRKAEAEHAQARGRLFAMAPAKAPDDLLVSDDDRRFCGEHELTPDYKTAKPIRHISTVHHLLIEVQDYGPRTKTGREARRRLPIAQAYEDAMDHARETSGYNAAESARFRAALALMSLAIEVFDMPAETMADVGIKARAFLAGGHSDECAPHIISVRHGLALAEDVARLTGGAA</sequence>